<evidence type="ECO:0000313" key="1">
    <source>
        <dbReference type="EMBL" id="CAG8637376.1"/>
    </source>
</evidence>
<comment type="caution">
    <text evidence="1">The sequence shown here is derived from an EMBL/GenBank/DDBJ whole genome shotgun (WGS) entry which is preliminary data.</text>
</comment>
<keyword evidence="2" id="KW-1185">Reference proteome</keyword>
<sequence length="333" mass="38514">LTTRTLLPGMKLGEITNLGGDLCGSSYVDREFLKFLGRKLGFAAMKKLKENHYEQMQYLIQQFCSRVKLSFNGNPNVYITKELDIERICPSLMQYVIGQAREQMEEAEWLIYLDFKTVKDMFDSVVKKIIDLIQRHLASTQCRYVAMFLVGDFSESQYLQTQIQRQFTTQIPFIAVPKQPMAEYGLNIVVLRYCYGIEVSAEWEKHDPPERCTPSGHIFRFHRLVSRGTEVSIDQIFYYTFAVDPNQTDMAINVFTTMDNNAKYCDEDGMKMLGNIKIDFLKEQKKLLGFTLKKKAVEVEFTLAFGDAEIIDRAINKKTGKNLGSFMRKISNF</sequence>
<dbReference type="InterPro" id="IPR043129">
    <property type="entry name" value="ATPase_NBD"/>
</dbReference>
<evidence type="ECO:0000313" key="2">
    <source>
        <dbReference type="Proteomes" id="UP000789396"/>
    </source>
</evidence>
<dbReference type="OrthoDB" id="2963168at2759"/>
<dbReference type="PANTHER" id="PTHR14187:SF5">
    <property type="entry name" value="HEAT SHOCK 70 KDA PROTEIN 12A"/>
    <property type="match status" value="1"/>
</dbReference>
<feature type="non-terminal residue" evidence="1">
    <location>
        <position position="333"/>
    </location>
</feature>
<accession>A0A9N9DDG7</accession>
<dbReference type="Proteomes" id="UP000789396">
    <property type="component" value="Unassembled WGS sequence"/>
</dbReference>
<protein>
    <submittedName>
        <fullName evidence="1">13731_t:CDS:1</fullName>
    </submittedName>
</protein>
<dbReference type="AlphaFoldDB" id="A0A9N9DDG7"/>
<name>A0A9N9DDG7_9GLOM</name>
<dbReference type="SUPFAM" id="SSF53067">
    <property type="entry name" value="Actin-like ATPase domain"/>
    <property type="match status" value="1"/>
</dbReference>
<organism evidence="1 2">
    <name type="scientific">Racocetra fulgida</name>
    <dbReference type="NCBI Taxonomy" id="60492"/>
    <lineage>
        <taxon>Eukaryota</taxon>
        <taxon>Fungi</taxon>
        <taxon>Fungi incertae sedis</taxon>
        <taxon>Mucoromycota</taxon>
        <taxon>Glomeromycotina</taxon>
        <taxon>Glomeromycetes</taxon>
        <taxon>Diversisporales</taxon>
        <taxon>Gigasporaceae</taxon>
        <taxon>Racocetra</taxon>
    </lineage>
</organism>
<gene>
    <name evidence="1" type="ORF">RFULGI_LOCUS7952</name>
</gene>
<dbReference type="PANTHER" id="PTHR14187">
    <property type="entry name" value="ALPHA KINASE/ELONGATION FACTOR 2 KINASE"/>
    <property type="match status" value="1"/>
</dbReference>
<proteinExistence type="predicted"/>
<reference evidence="1" key="1">
    <citation type="submission" date="2021-06" db="EMBL/GenBank/DDBJ databases">
        <authorList>
            <person name="Kallberg Y."/>
            <person name="Tangrot J."/>
            <person name="Rosling A."/>
        </authorList>
    </citation>
    <scope>NUCLEOTIDE SEQUENCE</scope>
    <source>
        <strain evidence="1">IN212</strain>
    </source>
</reference>
<dbReference type="EMBL" id="CAJVPZ010012180">
    <property type="protein sequence ID" value="CAG8637376.1"/>
    <property type="molecule type" value="Genomic_DNA"/>
</dbReference>